<protein>
    <submittedName>
        <fullName evidence="2">Uncharacterized protein</fullName>
    </submittedName>
</protein>
<dbReference type="AlphaFoldDB" id="A0A177AVT6"/>
<dbReference type="EMBL" id="LWCA01001209">
    <property type="protein sequence ID" value="OAF65632.1"/>
    <property type="molecule type" value="Genomic_DNA"/>
</dbReference>
<gene>
    <name evidence="2" type="ORF">A3Q56_06660</name>
</gene>
<feature type="region of interest" description="Disordered" evidence="1">
    <location>
        <begin position="395"/>
        <end position="423"/>
    </location>
</feature>
<evidence type="ECO:0000313" key="2">
    <source>
        <dbReference type="EMBL" id="OAF65632.1"/>
    </source>
</evidence>
<reference evidence="2 3" key="1">
    <citation type="submission" date="2016-04" db="EMBL/GenBank/DDBJ databases">
        <title>The genome of Intoshia linei affirms orthonectids as highly simplified spiralians.</title>
        <authorList>
            <person name="Mikhailov K.V."/>
            <person name="Slusarev G.S."/>
            <person name="Nikitin M.A."/>
            <person name="Logacheva M.D."/>
            <person name="Penin A."/>
            <person name="Aleoshin V."/>
            <person name="Panchin Y.V."/>
        </authorList>
    </citation>
    <scope>NUCLEOTIDE SEQUENCE [LARGE SCALE GENOMIC DNA]</scope>
    <source>
        <strain evidence="2">Intl2013</strain>
        <tissue evidence="2">Whole animal</tissue>
    </source>
</reference>
<evidence type="ECO:0000256" key="1">
    <source>
        <dbReference type="SAM" id="MobiDB-lite"/>
    </source>
</evidence>
<dbReference type="SUPFAM" id="SSF48371">
    <property type="entry name" value="ARM repeat"/>
    <property type="match status" value="1"/>
</dbReference>
<dbReference type="Gene3D" id="1.25.10.10">
    <property type="entry name" value="Leucine-rich Repeat Variant"/>
    <property type="match status" value="1"/>
</dbReference>
<keyword evidence="3" id="KW-1185">Reference proteome</keyword>
<organism evidence="2 3">
    <name type="scientific">Intoshia linei</name>
    <dbReference type="NCBI Taxonomy" id="1819745"/>
    <lineage>
        <taxon>Eukaryota</taxon>
        <taxon>Metazoa</taxon>
        <taxon>Spiralia</taxon>
        <taxon>Lophotrochozoa</taxon>
        <taxon>Mesozoa</taxon>
        <taxon>Orthonectida</taxon>
        <taxon>Rhopaluridae</taxon>
        <taxon>Intoshia</taxon>
    </lineage>
</organism>
<dbReference type="InterPro" id="IPR016024">
    <property type="entry name" value="ARM-type_fold"/>
</dbReference>
<dbReference type="Proteomes" id="UP000078046">
    <property type="component" value="Unassembled WGS sequence"/>
</dbReference>
<dbReference type="Pfam" id="PF25571">
    <property type="entry name" value="TPR_CCP1_N"/>
    <property type="match status" value="1"/>
</dbReference>
<dbReference type="InterPro" id="IPR011989">
    <property type="entry name" value="ARM-like"/>
</dbReference>
<sequence length="552" mass="63441">MSQLAATINLNNTYVLLEKLMHVINKNSIPKCEDLQIFRNLSIRIYRNFEKFSKNYIINLHDKSIILKIQCSKLKENSLNVKNSLLLLQTQPEIGIITSKPVLTKHFFDSFFENNMLKCLNHTISKVGSNSSKGYVQMNSNHVNLEPMRNLVIILQDSGFVEYLLHTTSFYANNVNSNSEILYESLFLLTKSFSSNNDIIKYFRKYNTINTCYSMLKIHTCKINVVYTVILVLHRAISQNIGIDMMNKCRLIKILVRLLSMHKRKNYIFEIIMEILVFVTKSKSMVPVLVGVKGISLIIKIMNEKMRNLKNASSIISGIKIIKNISQTNQGTTHFLENEGLSFINSLLKYNVIFEVNIKILTIIHLIIQRCTPKQKLPIDYACLKNKDQFNGQSILKNGSKSGTSSSLSKTADGETLYDSDSDESIDSLCTEGYRVFFDENSIIKSYNYQKVNETLNLSKNETIQRNLNMIKAYPDVNNITSYDTLESLTTTNDANKRTFIIQDLKRNFETENIINRVVFDVDEKIVQNPCYKPYSPEKIPNISKSVEDEML</sequence>
<proteinExistence type="predicted"/>
<evidence type="ECO:0000313" key="3">
    <source>
        <dbReference type="Proteomes" id="UP000078046"/>
    </source>
</evidence>
<feature type="compositionally biased region" description="Low complexity" evidence="1">
    <location>
        <begin position="399"/>
        <end position="411"/>
    </location>
</feature>
<accession>A0A177AVT6</accession>
<comment type="caution">
    <text evidence="2">The sequence shown here is derived from an EMBL/GenBank/DDBJ whole genome shotgun (WGS) entry which is preliminary data.</text>
</comment>
<name>A0A177AVT6_9BILA</name>